<accession>A0ABT6C9N3</accession>
<dbReference type="RefSeq" id="WP_277192772.1">
    <property type="nucleotide sequence ID" value="NZ_JAROAV010000033.1"/>
</dbReference>
<reference evidence="4 5" key="1">
    <citation type="submission" date="2023-03" db="EMBL/GenBank/DDBJ databases">
        <title>YIM 133296 draft genome.</title>
        <authorList>
            <person name="Xiong L."/>
        </authorList>
    </citation>
    <scope>NUCLEOTIDE SEQUENCE [LARGE SCALE GENOMIC DNA]</scope>
    <source>
        <strain evidence="4 5">YIM 133296</strain>
    </source>
</reference>
<dbReference type="Pfam" id="PF13845">
    <property type="entry name" value="Septum_form"/>
    <property type="match status" value="1"/>
</dbReference>
<feature type="signal peptide" evidence="2">
    <location>
        <begin position="1"/>
        <end position="20"/>
    </location>
</feature>
<name>A0ABT6C9N3_9MICO</name>
<dbReference type="PROSITE" id="PS51257">
    <property type="entry name" value="PROKAR_LIPOPROTEIN"/>
    <property type="match status" value="1"/>
</dbReference>
<dbReference type="InterPro" id="IPR026004">
    <property type="entry name" value="Septum_form"/>
</dbReference>
<evidence type="ECO:0000256" key="2">
    <source>
        <dbReference type="SAM" id="SignalP"/>
    </source>
</evidence>
<dbReference type="Proteomes" id="UP001528912">
    <property type="component" value="Unassembled WGS sequence"/>
</dbReference>
<evidence type="ECO:0000259" key="3">
    <source>
        <dbReference type="Pfam" id="PF13845"/>
    </source>
</evidence>
<keyword evidence="2" id="KW-0732">Signal</keyword>
<keyword evidence="5" id="KW-1185">Reference proteome</keyword>
<evidence type="ECO:0000313" key="4">
    <source>
        <dbReference type="EMBL" id="MDF8265446.1"/>
    </source>
</evidence>
<comment type="caution">
    <text evidence="4">The sequence shown here is derived from an EMBL/GenBank/DDBJ whole genome shotgun (WGS) entry which is preliminary data.</text>
</comment>
<dbReference type="EMBL" id="JAROAV010000033">
    <property type="protein sequence ID" value="MDF8265446.1"/>
    <property type="molecule type" value="Genomic_DNA"/>
</dbReference>
<gene>
    <name evidence="4" type="ORF">P4R38_14450</name>
</gene>
<sequence length="310" mass="31604">MVRRTAVMAVLAAGVMTMTAACGGGDDVSVAPASTATSSAAPTGSAAPSSNSTSESSSPSTTSAAPSTSSSAAAKSFTVGQCLGDKPSYTAIDCSAPHDFEITAVVPSTAHQGDLVKRSAYGTATCNEQTSTYLGTQAWPVTRVQSAPLPSVADPQNASRFVCLTYRVDTSLDKREKVSGSMKGKLAGDGIRPYVICLKGRASQSNDVEFVPCSQPHVSEAVGGKLNGKADSPFPGASKISSDALKFCTPVGQKFLGTKVRKDIVVSQNSGGPGPWSRGQMVTGCFVEVTSGTVSKTLAGIGAKPLTSYR</sequence>
<feature type="chain" id="PRO_5046508290" evidence="2">
    <location>
        <begin position="21"/>
        <end position="310"/>
    </location>
</feature>
<proteinExistence type="predicted"/>
<evidence type="ECO:0000313" key="5">
    <source>
        <dbReference type="Proteomes" id="UP001528912"/>
    </source>
</evidence>
<organism evidence="4 5">
    <name type="scientific">Luteipulveratus flavus</name>
    <dbReference type="NCBI Taxonomy" id="3031728"/>
    <lineage>
        <taxon>Bacteria</taxon>
        <taxon>Bacillati</taxon>
        <taxon>Actinomycetota</taxon>
        <taxon>Actinomycetes</taxon>
        <taxon>Micrococcales</taxon>
        <taxon>Dermacoccaceae</taxon>
        <taxon>Luteipulveratus</taxon>
    </lineage>
</organism>
<protein>
    <submittedName>
        <fullName evidence="4">Septum formation family protein</fullName>
    </submittedName>
</protein>
<feature type="domain" description="Septum formation-related" evidence="3">
    <location>
        <begin position="85"/>
        <end position="285"/>
    </location>
</feature>
<feature type="region of interest" description="Disordered" evidence="1">
    <location>
        <begin position="33"/>
        <end position="70"/>
    </location>
</feature>
<evidence type="ECO:0000256" key="1">
    <source>
        <dbReference type="SAM" id="MobiDB-lite"/>
    </source>
</evidence>